<evidence type="ECO:0000313" key="5">
    <source>
        <dbReference type="Proteomes" id="UP000324897"/>
    </source>
</evidence>
<dbReference type="GO" id="GO:0016747">
    <property type="term" value="F:acyltransferase activity, transferring groups other than amino-acyl groups"/>
    <property type="evidence" value="ECO:0007669"/>
    <property type="project" value="TreeGrafter"/>
</dbReference>
<dbReference type="OrthoDB" id="671439at2759"/>
<evidence type="ECO:0000256" key="1">
    <source>
        <dbReference type="ARBA" id="ARBA00009861"/>
    </source>
</evidence>
<dbReference type="InterPro" id="IPR023213">
    <property type="entry name" value="CAT-like_dom_sf"/>
</dbReference>
<protein>
    <submittedName>
        <fullName evidence="4">Uncharacterized protein</fullName>
    </submittedName>
</protein>
<dbReference type="EMBL" id="RWGY01000013">
    <property type="protein sequence ID" value="TVU24302.1"/>
    <property type="molecule type" value="Genomic_DNA"/>
</dbReference>
<accession>A0A5J9UKP2</accession>
<dbReference type="AlphaFoldDB" id="A0A5J9UKP2"/>
<evidence type="ECO:0000313" key="4">
    <source>
        <dbReference type="EMBL" id="TVU24302.1"/>
    </source>
</evidence>
<sequence>MKITVLSSKAVKPNFGNSNGAPSMADVVPLTVLDKVNFDQHISDIFFFHPPAPSSHILEAGLAKALAVYREWAGRLGTNAKSGDRAILLNDAGVRFVEATADVTLDSVMPLKLSPELLRLHPSGDGAEELMLVQVTRFACGGFVVATTGQHLVSDGRAARAFIVAWGKAVRGAELDPVHHDRAGVFAPRSPPRVDFEHRGAEFKKKRPHGEEEEIVVNGGGENHTGDDEVVVRMVRFSREMITELKSLATAAGATRRCSTFQCMAAHLWRCVTKARGLAGDKTTTLKIAVDGRARMRDPPVPEGYTGNAVLWARPAATANELLTKPLNHAVELISRALAAVDDGYFRSFIDFASSGAVEEEGLVPTADPEKMVHCPDVEVYSQMGIPLYDLDFGTGRPFLYLPSYLPEEGLVFILPSSSGDGSIDVQVCLFSRAMDVFKNCCYNLKEAADALL</sequence>
<evidence type="ECO:0000256" key="2">
    <source>
        <dbReference type="ARBA" id="ARBA00022679"/>
    </source>
</evidence>
<dbReference type="Proteomes" id="UP000324897">
    <property type="component" value="Chromosome 2"/>
</dbReference>
<dbReference type="Pfam" id="PF02458">
    <property type="entry name" value="Transferase"/>
    <property type="match status" value="1"/>
</dbReference>
<comment type="caution">
    <text evidence="4">The sequence shown here is derived from an EMBL/GenBank/DDBJ whole genome shotgun (WGS) entry which is preliminary data.</text>
</comment>
<evidence type="ECO:0000256" key="3">
    <source>
        <dbReference type="ARBA" id="ARBA00023315"/>
    </source>
</evidence>
<keyword evidence="3" id="KW-0012">Acyltransferase</keyword>
<gene>
    <name evidence="4" type="ORF">EJB05_26729</name>
</gene>
<reference evidence="4 5" key="1">
    <citation type="journal article" date="2019" name="Sci. Rep.">
        <title>A high-quality genome of Eragrostis curvula grass provides insights into Poaceae evolution and supports new strategies to enhance forage quality.</title>
        <authorList>
            <person name="Carballo J."/>
            <person name="Santos B.A.C.M."/>
            <person name="Zappacosta D."/>
            <person name="Garbus I."/>
            <person name="Selva J.P."/>
            <person name="Gallo C.A."/>
            <person name="Diaz A."/>
            <person name="Albertini E."/>
            <person name="Caccamo M."/>
            <person name="Echenique V."/>
        </authorList>
    </citation>
    <scope>NUCLEOTIDE SEQUENCE [LARGE SCALE GENOMIC DNA]</scope>
    <source>
        <strain evidence="5">cv. Victoria</strain>
        <tissue evidence="4">Leaf</tissue>
    </source>
</reference>
<dbReference type="Gramene" id="TVU24302">
    <property type="protein sequence ID" value="TVU24302"/>
    <property type="gene ID" value="EJB05_26729"/>
</dbReference>
<organism evidence="4 5">
    <name type="scientific">Eragrostis curvula</name>
    <name type="common">weeping love grass</name>
    <dbReference type="NCBI Taxonomy" id="38414"/>
    <lineage>
        <taxon>Eukaryota</taxon>
        <taxon>Viridiplantae</taxon>
        <taxon>Streptophyta</taxon>
        <taxon>Embryophyta</taxon>
        <taxon>Tracheophyta</taxon>
        <taxon>Spermatophyta</taxon>
        <taxon>Magnoliopsida</taxon>
        <taxon>Liliopsida</taxon>
        <taxon>Poales</taxon>
        <taxon>Poaceae</taxon>
        <taxon>PACMAD clade</taxon>
        <taxon>Chloridoideae</taxon>
        <taxon>Eragrostideae</taxon>
        <taxon>Eragrostidinae</taxon>
        <taxon>Eragrostis</taxon>
    </lineage>
</organism>
<name>A0A5J9UKP2_9POAL</name>
<dbReference type="InterPro" id="IPR050317">
    <property type="entry name" value="Plant_Fungal_Acyltransferase"/>
</dbReference>
<comment type="similarity">
    <text evidence="1">Belongs to the plant acyltransferase family.</text>
</comment>
<dbReference type="Gene3D" id="3.30.559.10">
    <property type="entry name" value="Chloramphenicol acetyltransferase-like domain"/>
    <property type="match status" value="2"/>
</dbReference>
<keyword evidence="5" id="KW-1185">Reference proteome</keyword>
<dbReference type="PANTHER" id="PTHR31642">
    <property type="entry name" value="TRICHOTHECENE 3-O-ACETYLTRANSFERASE"/>
    <property type="match status" value="1"/>
</dbReference>
<dbReference type="PANTHER" id="PTHR31642:SF13">
    <property type="entry name" value="AGMATINE HYDROXYCINNAMOYLTRANSFERASE 1"/>
    <property type="match status" value="1"/>
</dbReference>
<feature type="non-terminal residue" evidence="4">
    <location>
        <position position="1"/>
    </location>
</feature>
<proteinExistence type="inferred from homology"/>
<dbReference type="FunFam" id="3.30.559.10:FF:000008">
    <property type="entry name" value="Tryptamine hydroxycinnamoyl transferase"/>
    <property type="match status" value="1"/>
</dbReference>
<keyword evidence="2" id="KW-0808">Transferase</keyword>